<evidence type="ECO:0000259" key="3">
    <source>
        <dbReference type="Pfam" id="PF11954"/>
    </source>
</evidence>
<comment type="caution">
    <text evidence="4">The sequence shown here is derived from an EMBL/GenBank/DDBJ whole genome shotgun (WGS) entry which is preliminary data.</text>
</comment>
<dbReference type="Pfam" id="PF11954">
    <property type="entry name" value="DUF3471"/>
    <property type="match status" value="1"/>
</dbReference>
<reference evidence="4 5" key="1">
    <citation type="submission" date="2020-08" db="EMBL/GenBank/DDBJ databases">
        <title>Genomic Encyclopedia of Type Strains, Phase IV (KMG-IV): sequencing the most valuable type-strain genomes for metagenomic binning, comparative biology and taxonomic classification.</title>
        <authorList>
            <person name="Goeker M."/>
        </authorList>
    </citation>
    <scope>NUCLEOTIDE SEQUENCE [LARGE SCALE GENOMIC DNA]</scope>
    <source>
        <strain evidence="4 5">DSM 7050</strain>
    </source>
</reference>
<gene>
    <name evidence="4" type="ORF">GGQ99_000103</name>
</gene>
<comment type="similarity">
    <text evidence="1">Belongs to the beta-lactamase family.</text>
</comment>
<dbReference type="Pfam" id="PF00144">
    <property type="entry name" value="Beta-lactamase"/>
    <property type="match status" value="1"/>
</dbReference>
<evidence type="ECO:0000259" key="2">
    <source>
        <dbReference type="Pfam" id="PF00144"/>
    </source>
</evidence>
<dbReference type="InterPro" id="IPR021860">
    <property type="entry name" value="Peptidase_S12_Pab87-rel_C"/>
</dbReference>
<keyword evidence="5" id="KW-1185">Reference proteome</keyword>
<accession>A0ABR6KVC5</accession>
<dbReference type="SUPFAM" id="SSF56601">
    <property type="entry name" value="beta-lactamase/transpeptidase-like"/>
    <property type="match status" value="1"/>
</dbReference>
<dbReference type="Gene3D" id="3.40.710.10">
    <property type="entry name" value="DD-peptidase/beta-lactamase superfamily"/>
    <property type="match status" value="1"/>
</dbReference>
<dbReference type="Proteomes" id="UP000539538">
    <property type="component" value="Unassembled WGS sequence"/>
</dbReference>
<dbReference type="PANTHER" id="PTHR22935:SF95">
    <property type="entry name" value="BETA-LACTAMASE-LIKE 1-RELATED"/>
    <property type="match status" value="1"/>
</dbReference>
<feature type="domain" description="Peptidase S12 Pab87-related C-terminal" evidence="3">
    <location>
        <begin position="360"/>
        <end position="443"/>
    </location>
</feature>
<dbReference type="EMBL" id="JACHOT010000001">
    <property type="protein sequence ID" value="MBB4648381.1"/>
    <property type="molecule type" value="Genomic_DNA"/>
</dbReference>
<dbReference type="RefSeq" id="WP_183259925.1">
    <property type="nucleotide sequence ID" value="NZ_BAAAVZ010000008.1"/>
</dbReference>
<dbReference type="InterPro" id="IPR012338">
    <property type="entry name" value="Beta-lactam/transpept-like"/>
</dbReference>
<sequence>MTVSVPVDASSRAQFPSDAEIRRILIERIDLQRQSLGIVVGTFGAAGRRIIAHGQFGAFHARPVDGDTVFEIGSITKVFTALLLAEMAGRGEVGLDDPVASYLPADVAVPERDGRQITLFDLATHTSGLPRLPDNFAPANEENPYADYTVEQLHAFLSGYTLPRDIGSQYEYSNLAMGLLGHALALRAGKDYGSLVRERILAPLGMSSTADAVLRDMKHRLANGHGHTLAPVSCWDLPTLAGAGALLSTANDLLNFLEMLPGARASPLSSALATTLATRRPMGLGTDETGLGWVISGSGDDQMIWHNGGTGGYRSFLGFLPAKGMGVVALSNTSTEVGVDDIGAHLLNRDSPLAPPPKVRVAVAVDPAIYDGYVGNYPLAPDFVLTVTREGEQLFAQATGQGKAEIYPESEVHFFYKVVDAQISFDVDGSGRASGLTLHQNGRDMPAQRVTG</sequence>
<dbReference type="InterPro" id="IPR001466">
    <property type="entry name" value="Beta-lactam-related"/>
</dbReference>
<evidence type="ECO:0000313" key="5">
    <source>
        <dbReference type="Proteomes" id="UP000539538"/>
    </source>
</evidence>
<evidence type="ECO:0000256" key="1">
    <source>
        <dbReference type="ARBA" id="ARBA00038473"/>
    </source>
</evidence>
<name>A0ABR6KVC5_9HYPH</name>
<feature type="domain" description="Beta-lactamase-related" evidence="2">
    <location>
        <begin position="48"/>
        <end position="340"/>
    </location>
</feature>
<protein>
    <submittedName>
        <fullName evidence="4">CubicO group peptidase (Beta-lactamase class C family)</fullName>
    </submittedName>
</protein>
<proteinExistence type="inferred from homology"/>
<dbReference type="PANTHER" id="PTHR22935">
    <property type="entry name" value="PENICILLIN-BINDING PROTEIN"/>
    <property type="match status" value="1"/>
</dbReference>
<evidence type="ECO:0000313" key="4">
    <source>
        <dbReference type="EMBL" id="MBB4648381.1"/>
    </source>
</evidence>
<dbReference type="InterPro" id="IPR051478">
    <property type="entry name" value="Beta-lactamase-like_AB/R"/>
</dbReference>
<organism evidence="4 5">
    <name type="scientific">Aminobacter niigataensis</name>
    <dbReference type="NCBI Taxonomy" id="83265"/>
    <lineage>
        <taxon>Bacteria</taxon>
        <taxon>Pseudomonadati</taxon>
        <taxon>Pseudomonadota</taxon>
        <taxon>Alphaproteobacteria</taxon>
        <taxon>Hyphomicrobiales</taxon>
        <taxon>Phyllobacteriaceae</taxon>
        <taxon>Aminobacter</taxon>
    </lineage>
</organism>